<sequence>TEEEFDLSNSMLEGERNHGGQVVDQENTMGEIEHLQQDSHEAVYLLDLEDCFDGEEP</sequence>
<organism evidence="2 3">
    <name type="scientific">Taxus chinensis</name>
    <name type="common">Chinese yew</name>
    <name type="synonym">Taxus wallichiana var. chinensis</name>
    <dbReference type="NCBI Taxonomy" id="29808"/>
    <lineage>
        <taxon>Eukaryota</taxon>
        <taxon>Viridiplantae</taxon>
        <taxon>Streptophyta</taxon>
        <taxon>Embryophyta</taxon>
        <taxon>Tracheophyta</taxon>
        <taxon>Spermatophyta</taxon>
        <taxon>Pinopsida</taxon>
        <taxon>Pinidae</taxon>
        <taxon>Conifers II</taxon>
        <taxon>Cupressales</taxon>
        <taxon>Taxaceae</taxon>
        <taxon>Taxus</taxon>
    </lineage>
</organism>
<evidence type="ECO:0000313" key="3">
    <source>
        <dbReference type="Proteomes" id="UP000824469"/>
    </source>
</evidence>
<dbReference type="Proteomes" id="UP000824469">
    <property type="component" value="Unassembled WGS sequence"/>
</dbReference>
<accession>A0AA38GKL2</accession>
<evidence type="ECO:0000256" key="1">
    <source>
        <dbReference type="SAM" id="MobiDB-lite"/>
    </source>
</evidence>
<name>A0AA38GKL2_TAXCH</name>
<feature type="region of interest" description="Disordered" evidence="1">
    <location>
        <begin position="1"/>
        <end position="20"/>
    </location>
</feature>
<dbReference type="AlphaFoldDB" id="A0AA38GKL2"/>
<feature type="non-terminal residue" evidence="2">
    <location>
        <position position="1"/>
    </location>
</feature>
<evidence type="ECO:0000313" key="2">
    <source>
        <dbReference type="EMBL" id="KAH9325317.1"/>
    </source>
</evidence>
<protein>
    <submittedName>
        <fullName evidence="2">Uncharacterized protein</fullName>
    </submittedName>
</protein>
<dbReference type="EMBL" id="JAHRHJ020000002">
    <property type="protein sequence ID" value="KAH9325317.1"/>
    <property type="molecule type" value="Genomic_DNA"/>
</dbReference>
<reference evidence="2 3" key="1">
    <citation type="journal article" date="2021" name="Nat. Plants">
        <title>The Taxus genome provides insights into paclitaxel biosynthesis.</title>
        <authorList>
            <person name="Xiong X."/>
            <person name="Gou J."/>
            <person name="Liao Q."/>
            <person name="Li Y."/>
            <person name="Zhou Q."/>
            <person name="Bi G."/>
            <person name="Li C."/>
            <person name="Du R."/>
            <person name="Wang X."/>
            <person name="Sun T."/>
            <person name="Guo L."/>
            <person name="Liang H."/>
            <person name="Lu P."/>
            <person name="Wu Y."/>
            <person name="Zhang Z."/>
            <person name="Ro D.K."/>
            <person name="Shang Y."/>
            <person name="Huang S."/>
            <person name="Yan J."/>
        </authorList>
    </citation>
    <scope>NUCLEOTIDE SEQUENCE [LARGE SCALE GENOMIC DNA]</scope>
    <source>
        <strain evidence="2">Ta-2019</strain>
    </source>
</reference>
<comment type="caution">
    <text evidence="2">The sequence shown here is derived from an EMBL/GenBank/DDBJ whole genome shotgun (WGS) entry which is preliminary data.</text>
</comment>
<gene>
    <name evidence="2" type="ORF">KI387_005495</name>
</gene>
<proteinExistence type="predicted"/>
<feature type="non-terminal residue" evidence="2">
    <location>
        <position position="57"/>
    </location>
</feature>
<keyword evidence="3" id="KW-1185">Reference proteome</keyword>